<dbReference type="EC" id="3.1.1.-" evidence="8"/>
<feature type="chain" id="PRO_5025706579" description="Carboxylic ester hydrolase" evidence="8">
    <location>
        <begin position="17"/>
        <end position="543"/>
    </location>
</feature>
<keyword evidence="2" id="KW-0719">Serine esterase</keyword>
<sequence>MKAGIVFLQAVASVSAAQALDCSIKTLQSALPANATVLAADLVPENGTYGQGAADIAYPTNPTSLPALCAVTVNVTSSSTSSFIFGLFLPTQWNDRFLALGNGGFAGGINWLDMGSGVGYGFASMSTDTGHNSTSGDGSWALDKPEKLTDWGWRAMHGSVVLAKELTKTYYGSEIKYSYYSGCSTGGRQGLKSAQKFPDDFDGVLVGAPAWWTTHLQTWTIKVGTYNVPATAAHHIPTTLFPVIAAEVLKQCDGADGLKDSIITDPRRCAFNREALLCGGHSNSSSCLTPAQLTTLDRIYADYTDVNQTFVAPALSLGSESQWFVLLGNDAPNALGPDYVKYFLQEPSFDWHNFDYSVVQRAEAVDPGDATADDFAALADFADKGGKLLHYHGWADALIPTRFSTHFHSQVQRALSARDAPLEDWYRFFLIPGMQHCSGTPEDMAAPWYIGGANQAGEFNAGAGARGVPGCTDAKHDALLALVAWVEQGQAVDQIVATKFVDETNLEKGVKRQRPICAWPKEATYTGEGDVNSVESWECKKLY</sequence>
<dbReference type="Pfam" id="PF07519">
    <property type="entry name" value="Tannase"/>
    <property type="match status" value="1"/>
</dbReference>
<dbReference type="RefSeq" id="XP_033396418.1">
    <property type="nucleotide sequence ID" value="XM_033540729.1"/>
</dbReference>
<evidence type="ECO:0000256" key="2">
    <source>
        <dbReference type="ARBA" id="ARBA00022487"/>
    </source>
</evidence>
<dbReference type="SUPFAM" id="SSF53474">
    <property type="entry name" value="alpha/beta-Hydrolases"/>
    <property type="match status" value="1"/>
</dbReference>
<dbReference type="AlphaFoldDB" id="A0A6A6BBU8"/>
<dbReference type="GeneID" id="54298225"/>
<dbReference type="OrthoDB" id="3039123at2759"/>
<dbReference type="InterPro" id="IPR029058">
    <property type="entry name" value="AB_hydrolase_fold"/>
</dbReference>
<evidence type="ECO:0000313" key="10">
    <source>
        <dbReference type="Proteomes" id="UP000799438"/>
    </source>
</evidence>
<comment type="similarity">
    <text evidence="1 8">Belongs to the tannase family.</text>
</comment>
<keyword evidence="4 8" id="KW-0732">Signal</keyword>
<keyword evidence="6" id="KW-0106">Calcium</keyword>
<dbReference type="PANTHER" id="PTHR33938">
    <property type="entry name" value="FERULOYL ESTERASE B-RELATED"/>
    <property type="match status" value="1"/>
</dbReference>
<feature type="signal peptide" evidence="8">
    <location>
        <begin position="1"/>
        <end position="16"/>
    </location>
</feature>
<protein>
    <recommendedName>
        <fullName evidence="8">Carboxylic ester hydrolase</fullName>
        <ecNumber evidence="8">3.1.1.-</ecNumber>
    </recommendedName>
</protein>
<evidence type="ECO:0000256" key="1">
    <source>
        <dbReference type="ARBA" id="ARBA00006249"/>
    </source>
</evidence>
<accession>A0A6A6BBU8</accession>
<proteinExistence type="inferred from homology"/>
<keyword evidence="5 8" id="KW-0378">Hydrolase</keyword>
<keyword evidence="10" id="KW-1185">Reference proteome</keyword>
<evidence type="ECO:0000256" key="3">
    <source>
        <dbReference type="ARBA" id="ARBA00022723"/>
    </source>
</evidence>
<keyword evidence="3" id="KW-0479">Metal-binding</keyword>
<reference evidence="9" key="1">
    <citation type="journal article" date="2020" name="Stud. Mycol.">
        <title>101 Dothideomycetes genomes: a test case for predicting lifestyles and emergence of pathogens.</title>
        <authorList>
            <person name="Haridas S."/>
            <person name="Albert R."/>
            <person name="Binder M."/>
            <person name="Bloem J."/>
            <person name="Labutti K."/>
            <person name="Salamov A."/>
            <person name="Andreopoulos B."/>
            <person name="Baker S."/>
            <person name="Barry K."/>
            <person name="Bills G."/>
            <person name="Bluhm B."/>
            <person name="Cannon C."/>
            <person name="Castanera R."/>
            <person name="Culley D."/>
            <person name="Daum C."/>
            <person name="Ezra D."/>
            <person name="Gonzalez J."/>
            <person name="Henrissat B."/>
            <person name="Kuo A."/>
            <person name="Liang C."/>
            <person name="Lipzen A."/>
            <person name="Lutzoni F."/>
            <person name="Magnuson J."/>
            <person name="Mondo S."/>
            <person name="Nolan M."/>
            <person name="Ohm R."/>
            <person name="Pangilinan J."/>
            <person name="Park H.-J."/>
            <person name="Ramirez L."/>
            <person name="Alfaro M."/>
            <person name="Sun H."/>
            <person name="Tritt A."/>
            <person name="Yoshinaga Y."/>
            <person name="Zwiers L.-H."/>
            <person name="Turgeon B."/>
            <person name="Goodwin S."/>
            <person name="Spatafora J."/>
            <person name="Crous P."/>
            <person name="Grigoriev I."/>
        </authorList>
    </citation>
    <scope>NUCLEOTIDE SEQUENCE</scope>
    <source>
        <strain evidence="9">CBS 121167</strain>
    </source>
</reference>
<name>A0A6A6BBU8_9PEZI</name>
<dbReference type="Proteomes" id="UP000799438">
    <property type="component" value="Unassembled WGS sequence"/>
</dbReference>
<evidence type="ECO:0000256" key="7">
    <source>
        <dbReference type="ARBA" id="ARBA00023157"/>
    </source>
</evidence>
<dbReference type="GO" id="GO:0046872">
    <property type="term" value="F:metal ion binding"/>
    <property type="evidence" value="ECO:0007669"/>
    <property type="project" value="UniProtKB-KW"/>
</dbReference>
<evidence type="ECO:0000256" key="6">
    <source>
        <dbReference type="ARBA" id="ARBA00022837"/>
    </source>
</evidence>
<dbReference type="GO" id="GO:0030600">
    <property type="term" value="F:feruloyl esterase activity"/>
    <property type="evidence" value="ECO:0007669"/>
    <property type="project" value="UniProtKB-ARBA"/>
</dbReference>
<evidence type="ECO:0000313" key="9">
    <source>
        <dbReference type="EMBL" id="KAF2140705.1"/>
    </source>
</evidence>
<dbReference type="EMBL" id="ML995489">
    <property type="protein sequence ID" value="KAF2140705.1"/>
    <property type="molecule type" value="Genomic_DNA"/>
</dbReference>
<organism evidence="9 10">
    <name type="scientific">Aplosporella prunicola CBS 121167</name>
    <dbReference type="NCBI Taxonomy" id="1176127"/>
    <lineage>
        <taxon>Eukaryota</taxon>
        <taxon>Fungi</taxon>
        <taxon>Dikarya</taxon>
        <taxon>Ascomycota</taxon>
        <taxon>Pezizomycotina</taxon>
        <taxon>Dothideomycetes</taxon>
        <taxon>Dothideomycetes incertae sedis</taxon>
        <taxon>Botryosphaeriales</taxon>
        <taxon>Aplosporellaceae</taxon>
        <taxon>Aplosporella</taxon>
    </lineage>
</organism>
<gene>
    <name evidence="9" type="ORF">K452DRAFT_288794</name>
</gene>
<dbReference type="InterPro" id="IPR011118">
    <property type="entry name" value="Tannase/feruloyl_esterase"/>
</dbReference>
<keyword evidence="7" id="KW-1015">Disulfide bond</keyword>
<evidence type="ECO:0000256" key="4">
    <source>
        <dbReference type="ARBA" id="ARBA00022729"/>
    </source>
</evidence>
<evidence type="ECO:0000256" key="8">
    <source>
        <dbReference type="RuleBase" id="RU361238"/>
    </source>
</evidence>
<evidence type="ECO:0000256" key="5">
    <source>
        <dbReference type="ARBA" id="ARBA00022801"/>
    </source>
</evidence>
<dbReference type="PANTHER" id="PTHR33938:SF2">
    <property type="entry name" value="CARBOXYLIC ESTER HYDROLASE"/>
    <property type="match status" value="1"/>
</dbReference>